<dbReference type="GO" id="GO:0016787">
    <property type="term" value="F:hydrolase activity"/>
    <property type="evidence" value="ECO:0007669"/>
    <property type="project" value="UniProtKB-KW"/>
</dbReference>
<dbReference type="Pfam" id="PF13472">
    <property type="entry name" value="Lipase_GDSL_2"/>
    <property type="match status" value="1"/>
</dbReference>
<comment type="caution">
    <text evidence="3">The sequence shown here is derived from an EMBL/GenBank/DDBJ whole genome shotgun (WGS) entry which is preliminary data.</text>
</comment>
<proteinExistence type="predicted"/>
<dbReference type="PANTHER" id="PTHR43784">
    <property type="entry name" value="GDSL-LIKE LIPASE/ACYLHYDROLASE, PUTATIVE (AFU_ORTHOLOGUE AFUA_2G00820)-RELATED"/>
    <property type="match status" value="1"/>
</dbReference>
<dbReference type="AlphaFoldDB" id="A0A9X2KHQ0"/>
<reference evidence="3" key="1">
    <citation type="submission" date="2022-06" db="EMBL/GenBank/DDBJ databases">
        <title>Rothia sp. isolated from sandalwood seedling.</title>
        <authorList>
            <person name="Tuikhar N."/>
            <person name="Kirdat K."/>
            <person name="Thorat V."/>
            <person name="Swetha P."/>
            <person name="Padma S."/>
            <person name="Sundararaj R."/>
            <person name="Yadav A."/>
        </authorList>
    </citation>
    <scope>NUCLEOTIDE SEQUENCE</scope>
    <source>
        <strain evidence="3">AR01</strain>
    </source>
</reference>
<feature type="domain" description="SGNH hydrolase-type esterase" evidence="2">
    <location>
        <begin position="60"/>
        <end position="248"/>
    </location>
</feature>
<dbReference type="InterPro" id="IPR053140">
    <property type="entry name" value="GDSL_Rv0518-like"/>
</dbReference>
<dbReference type="InterPro" id="IPR036514">
    <property type="entry name" value="SGNH_hydro_sf"/>
</dbReference>
<dbReference type="Gene3D" id="3.40.50.1110">
    <property type="entry name" value="SGNH hydrolase"/>
    <property type="match status" value="1"/>
</dbReference>
<evidence type="ECO:0000259" key="2">
    <source>
        <dbReference type="Pfam" id="PF13472"/>
    </source>
</evidence>
<protein>
    <submittedName>
        <fullName evidence="3">SGNH/GDSL hydrolase family protein</fullName>
    </submittedName>
</protein>
<keyword evidence="4" id="KW-1185">Reference proteome</keyword>
<organism evidence="3 4">
    <name type="scientific">Rothia santali</name>
    <dbReference type="NCBI Taxonomy" id="2949643"/>
    <lineage>
        <taxon>Bacteria</taxon>
        <taxon>Bacillati</taxon>
        <taxon>Actinomycetota</taxon>
        <taxon>Actinomycetes</taxon>
        <taxon>Micrococcales</taxon>
        <taxon>Micrococcaceae</taxon>
        <taxon>Rothia</taxon>
    </lineage>
</organism>
<accession>A0A9X2KHQ0</accession>
<evidence type="ECO:0000256" key="1">
    <source>
        <dbReference type="SAM" id="MobiDB-lite"/>
    </source>
</evidence>
<dbReference type="PANTHER" id="PTHR43784:SF2">
    <property type="entry name" value="GDSL-LIKE LIPASE_ACYLHYDROLASE, PUTATIVE (AFU_ORTHOLOGUE AFUA_2G00820)-RELATED"/>
    <property type="match status" value="1"/>
</dbReference>
<gene>
    <name evidence="3" type="ORF">NBM05_05085</name>
</gene>
<dbReference type="SUPFAM" id="SSF52266">
    <property type="entry name" value="SGNH hydrolase"/>
    <property type="match status" value="1"/>
</dbReference>
<dbReference type="EMBL" id="JANAFB010000008">
    <property type="protein sequence ID" value="MCP3425408.1"/>
    <property type="molecule type" value="Genomic_DNA"/>
</dbReference>
<dbReference type="Proteomes" id="UP001139502">
    <property type="component" value="Unassembled WGS sequence"/>
</dbReference>
<feature type="region of interest" description="Disordered" evidence="1">
    <location>
        <begin position="1"/>
        <end position="23"/>
    </location>
</feature>
<evidence type="ECO:0000313" key="4">
    <source>
        <dbReference type="Proteomes" id="UP001139502"/>
    </source>
</evidence>
<dbReference type="CDD" id="cd01830">
    <property type="entry name" value="XynE_like"/>
    <property type="match status" value="1"/>
</dbReference>
<name>A0A9X2KHQ0_9MICC</name>
<keyword evidence="3" id="KW-0378">Hydrolase</keyword>
<evidence type="ECO:0000313" key="3">
    <source>
        <dbReference type="EMBL" id="MCP3425408.1"/>
    </source>
</evidence>
<dbReference type="InterPro" id="IPR013830">
    <property type="entry name" value="SGNH_hydro"/>
</dbReference>
<sequence length="259" mass="27203">MHLPGPTGPATSHPLGRSTSYLAGGDRTSAGTAEFSALDQARYFLSGVDVASAARGSVVFFGDSITDGHSSTLDADLRYPDRVAERLLARPGPERCGVVNAGISGNRLLLDAGTQGESALTRFEADVLDREGVETVVLLEGINDIGRSSGAVPAGYLIAAYEQLADRARDRGLRVVGATLTPYAGAGYATEAGEETRQEVNAWIRDSGEFDAVVDFDAVLRDPAAPERLLPDFDPGDHLHPNDRGYAAMAAAVDLDAIC</sequence>